<name>A0ABY7CZ13_9BASI</name>
<dbReference type="RefSeq" id="XP_053025991.1">
    <property type="nucleotide sequence ID" value="XM_053162033.1"/>
</dbReference>
<protein>
    <submittedName>
        <fullName evidence="2">Uncharacterized protein</fullName>
    </submittedName>
</protein>
<dbReference type="GeneID" id="77802928"/>
<dbReference type="EMBL" id="CP110432">
    <property type="protein sequence ID" value="WAQ90436.1"/>
    <property type="molecule type" value="Genomic_DNA"/>
</dbReference>
<feature type="non-terminal residue" evidence="2">
    <location>
        <position position="56"/>
    </location>
</feature>
<evidence type="ECO:0000313" key="3">
    <source>
        <dbReference type="Proteomes" id="UP001164743"/>
    </source>
</evidence>
<reference evidence="2" key="1">
    <citation type="submission" date="2022-10" db="EMBL/GenBank/DDBJ databases">
        <title>Puccinia triticina Genome sequencing and assembly.</title>
        <authorList>
            <person name="Li C."/>
        </authorList>
    </citation>
    <scope>NUCLEOTIDE SEQUENCE</scope>
    <source>
        <strain evidence="2">Pt15</strain>
    </source>
</reference>
<feature type="region of interest" description="Disordered" evidence="1">
    <location>
        <begin position="1"/>
        <end position="56"/>
    </location>
</feature>
<evidence type="ECO:0000313" key="2">
    <source>
        <dbReference type="EMBL" id="WAQ90436.1"/>
    </source>
</evidence>
<feature type="compositionally biased region" description="Low complexity" evidence="1">
    <location>
        <begin position="24"/>
        <end position="41"/>
    </location>
</feature>
<keyword evidence="3" id="KW-1185">Reference proteome</keyword>
<evidence type="ECO:0000256" key="1">
    <source>
        <dbReference type="SAM" id="MobiDB-lite"/>
    </source>
</evidence>
<gene>
    <name evidence="2" type="ORF">PtA15_12A425</name>
</gene>
<proteinExistence type="predicted"/>
<accession>A0ABY7CZ13</accession>
<dbReference type="Proteomes" id="UP001164743">
    <property type="component" value="Chromosome 12A"/>
</dbReference>
<organism evidence="2 3">
    <name type="scientific">Puccinia triticina</name>
    <dbReference type="NCBI Taxonomy" id="208348"/>
    <lineage>
        <taxon>Eukaryota</taxon>
        <taxon>Fungi</taxon>
        <taxon>Dikarya</taxon>
        <taxon>Basidiomycota</taxon>
        <taxon>Pucciniomycotina</taxon>
        <taxon>Pucciniomycetes</taxon>
        <taxon>Pucciniales</taxon>
        <taxon>Pucciniaceae</taxon>
        <taxon>Puccinia</taxon>
    </lineage>
</organism>
<sequence length="56" mass="6148">MRSGFQAAGRFQEAAALNGRSDEQQSQPPHQPAASALSPSHNWTPWAWPTQTASWN</sequence>